<dbReference type="Gene3D" id="1.10.10.60">
    <property type="entry name" value="Homeodomain-like"/>
    <property type="match status" value="1"/>
</dbReference>
<organism evidence="4 5">
    <name type="scientific">Streptosporangium roseum (strain ATCC 12428 / DSM 43021 / JCM 3005 / KCTC 9067 / NCIMB 10171 / NRRL 2505 / NI 9100)</name>
    <dbReference type="NCBI Taxonomy" id="479432"/>
    <lineage>
        <taxon>Bacteria</taxon>
        <taxon>Bacillati</taxon>
        <taxon>Actinomycetota</taxon>
        <taxon>Actinomycetes</taxon>
        <taxon>Streptosporangiales</taxon>
        <taxon>Streptosporangiaceae</taxon>
        <taxon>Streptosporangium</taxon>
    </lineage>
</organism>
<dbReference type="RefSeq" id="WP_012888230.1">
    <property type="nucleotide sequence ID" value="NC_013595.1"/>
</dbReference>
<dbReference type="InterPro" id="IPR001647">
    <property type="entry name" value="HTH_TetR"/>
</dbReference>
<evidence type="ECO:0000256" key="1">
    <source>
        <dbReference type="ARBA" id="ARBA00023125"/>
    </source>
</evidence>
<dbReference type="PROSITE" id="PS50977">
    <property type="entry name" value="HTH_TETR_2"/>
    <property type="match status" value="1"/>
</dbReference>
<dbReference type="eggNOG" id="COG1309">
    <property type="taxonomic scope" value="Bacteria"/>
</dbReference>
<dbReference type="HOGENOM" id="CLU_069356_44_3_11"/>
<dbReference type="PRINTS" id="PR00455">
    <property type="entry name" value="HTHTETR"/>
</dbReference>
<dbReference type="STRING" id="479432.Sros_1492"/>
<keyword evidence="1 2" id="KW-0238">DNA-binding</keyword>
<name>D2AQE1_STRRD</name>
<keyword evidence="5" id="KW-1185">Reference proteome</keyword>
<reference evidence="4 5" key="1">
    <citation type="journal article" date="2010" name="Stand. Genomic Sci.">
        <title>Complete genome sequence of Streptosporangium roseum type strain (NI 9100).</title>
        <authorList>
            <person name="Nolan M."/>
            <person name="Sikorski J."/>
            <person name="Jando M."/>
            <person name="Lucas S."/>
            <person name="Lapidus A."/>
            <person name="Glavina Del Rio T."/>
            <person name="Chen F."/>
            <person name="Tice H."/>
            <person name="Pitluck S."/>
            <person name="Cheng J.F."/>
            <person name="Chertkov O."/>
            <person name="Sims D."/>
            <person name="Meincke L."/>
            <person name="Brettin T."/>
            <person name="Han C."/>
            <person name="Detter J.C."/>
            <person name="Bruce D."/>
            <person name="Goodwin L."/>
            <person name="Land M."/>
            <person name="Hauser L."/>
            <person name="Chang Y.J."/>
            <person name="Jeffries C.D."/>
            <person name="Ivanova N."/>
            <person name="Mavromatis K."/>
            <person name="Mikhailova N."/>
            <person name="Chen A."/>
            <person name="Palaniappan K."/>
            <person name="Chain P."/>
            <person name="Rohde M."/>
            <person name="Goker M."/>
            <person name="Bristow J."/>
            <person name="Eisen J.A."/>
            <person name="Markowitz V."/>
            <person name="Hugenholtz P."/>
            <person name="Kyrpides N.C."/>
            <person name="Klenk H.P."/>
        </authorList>
    </citation>
    <scope>NUCLEOTIDE SEQUENCE [LARGE SCALE GENOMIC DNA]</scope>
    <source>
        <strain evidence="5">ATCC 12428 / DSM 43021 / JCM 3005 / NI 9100</strain>
    </source>
</reference>
<dbReference type="PANTHER" id="PTHR30055:SF219">
    <property type="entry name" value="TRANSCRIPTIONAL REGULATORY PROTEIN"/>
    <property type="match status" value="1"/>
</dbReference>
<dbReference type="InterPro" id="IPR009057">
    <property type="entry name" value="Homeodomain-like_sf"/>
</dbReference>
<gene>
    <name evidence="4" type="ordered locus">Sros_1492</name>
</gene>
<evidence type="ECO:0000256" key="2">
    <source>
        <dbReference type="PROSITE-ProRule" id="PRU00335"/>
    </source>
</evidence>
<feature type="domain" description="HTH tetR-type" evidence="3">
    <location>
        <begin position="1"/>
        <end position="61"/>
    </location>
</feature>
<sequence length="216" mass="22976">MGNREDLLAGAKRCLYEKGYTRTTARDIAAASGVSLAAIGYHFKSKEALMNTALFQAMQEWGDEIERALTAGTDPGATPAERFEATWDQVIASFAAHRPVWATQFELIAQIDRLPEIREQLAASMDAARLGLAEMFQSIGVPLGEAPPGETASGEAGAGATGDERARVVGSLYQAMLSGVLAQWLVDPGQAPSGRDLADALRIVGGTMNADRARRP</sequence>
<dbReference type="Proteomes" id="UP000002029">
    <property type="component" value="Chromosome"/>
</dbReference>
<evidence type="ECO:0000313" key="5">
    <source>
        <dbReference type="Proteomes" id="UP000002029"/>
    </source>
</evidence>
<dbReference type="GO" id="GO:0003700">
    <property type="term" value="F:DNA-binding transcription factor activity"/>
    <property type="evidence" value="ECO:0007669"/>
    <property type="project" value="TreeGrafter"/>
</dbReference>
<dbReference type="InterPro" id="IPR050109">
    <property type="entry name" value="HTH-type_TetR-like_transc_reg"/>
</dbReference>
<dbReference type="AlphaFoldDB" id="D2AQE1"/>
<accession>D2AQE1</accession>
<dbReference type="GO" id="GO:0000976">
    <property type="term" value="F:transcription cis-regulatory region binding"/>
    <property type="evidence" value="ECO:0007669"/>
    <property type="project" value="TreeGrafter"/>
</dbReference>
<dbReference type="SUPFAM" id="SSF46689">
    <property type="entry name" value="Homeodomain-like"/>
    <property type="match status" value="1"/>
</dbReference>
<evidence type="ECO:0000259" key="3">
    <source>
        <dbReference type="PROSITE" id="PS50977"/>
    </source>
</evidence>
<protein>
    <submittedName>
        <fullName evidence="4">Transcriptional regulator, TetR family</fullName>
    </submittedName>
</protein>
<dbReference type="KEGG" id="sro:Sros_1492"/>
<evidence type="ECO:0000313" key="4">
    <source>
        <dbReference type="EMBL" id="ACZ84485.1"/>
    </source>
</evidence>
<dbReference type="Gene3D" id="1.10.357.10">
    <property type="entry name" value="Tetracycline Repressor, domain 2"/>
    <property type="match status" value="1"/>
</dbReference>
<proteinExistence type="predicted"/>
<dbReference type="EMBL" id="CP001814">
    <property type="protein sequence ID" value="ACZ84485.1"/>
    <property type="molecule type" value="Genomic_DNA"/>
</dbReference>
<dbReference type="OrthoDB" id="2356263at2"/>
<dbReference type="Pfam" id="PF00440">
    <property type="entry name" value="TetR_N"/>
    <property type="match status" value="1"/>
</dbReference>
<feature type="DNA-binding region" description="H-T-H motif" evidence="2">
    <location>
        <begin position="24"/>
        <end position="43"/>
    </location>
</feature>
<dbReference type="PANTHER" id="PTHR30055">
    <property type="entry name" value="HTH-TYPE TRANSCRIPTIONAL REGULATOR RUTR"/>
    <property type="match status" value="1"/>
</dbReference>